<comment type="caution">
    <text evidence="2">The sequence shown here is derived from an EMBL/GenBank/DDBJ whole genome shotgun (WGS) entry which is preliminary data.</text>
</comment>
<dbReference type="InterPro" id="IPR012660">
    <property type="entry name" value="YiiD_C"/>
</dbReference>
<name>A0A841R7S2_9SPIO</name>
<dbReference type="AlphaFoldDB" id="A0A841R7S2"/>
<evidence type="ECO:0000313" key="2">
    <source>
        <dbReference type="EMBL" id="MBB6481324.1"/>
    </source>
</evidence>
<sequence length="149" mass="16690">MKSDELQRYIEENIPLVAKAGFVIEESTCERVSVHGPFPENRNHHGSVFGGSISVISVLAGWLLVREIMEKENPQARIVISSQTLEYLRPLRKDFIAEAVKPDISDFGPFLKRLDAAGKARLEVQVLVREEEGSEPCARFQGTFHVAVD</sequence>
<dbReference type="RefSeq" id="WP_184747577.1">
    <property type="nucleotide sequence ID" value="NZ_JACHGJ010000006.1"/>
</dbReference>
<dbReference type="Gene3D" id="3.10.129.10">
    <property type="entry name" value="Hotdog Thioesterase"/>
    <property type="match status" value="1"/>
</dbReference>
<dbReference type="EMBL" id="JACHGJ010000006">
    <property type="protein sequence ID" value="MBB6481324.1"/>
    <property type="molecule type" value="Genomic_DNA"/>
</dbReference>
<dbReference type="Proteomes" id="UP000587760">
    <property type="component" value="Unassembled WGS sequence"/>
</dbReference>
<evidence type="ECO:0000259" key="1">
    <source>
        <dbReference type="Pfam" id="PF09500"/>
    </source>
</evidence>
<reference evidence="2 3" key="1">
    <citation type="submission" date="2020-08" db="EMBL/GenBank/DDBJ databases">
        <title>Genomic Encyclopedia of Type Strains, Phase IV (KMG-IV): sequencing the most valuable type-strain genomes for metagenomic binning, comparative biology and taxonomic classification.</title>
        <authorList>
            <person name="Goeker M."/>
        </authorList>
    </citation>
    <scope>NUCLEOTIDE SEQUENCE [LARGE SCALE GENOMIC DNA]</scope>
    <source>
        <strain evidence="2 3">DSM 2461</strain>
    </source>
</reference>
<protein>
    <submittedName>
        <fullName evidence="2">Thioesterase domain-containing protein</fullName>
    </submittedName>
</protein>
<feature type="domain" description="Thioesterase putative" evidence="1">
    <location>
        <begin position="4"/>
        <end position="146"/>
    </location>
</feature>
<dbReference type="SUPFAM" id="SSF54637">
    <property type="entry name" value="Thioesterase/thiol ester dehydrase-isomerase"/>
    <property type="match status" value="1"/>
</dbReference>
<keyword evidence="3" id="KW-1185">Reference proteome</keyword>
<proteinExistence type="predicted"/>
<dbReference type="NCBIfam" id="TIGR02447">
    <property type="entry name" value="yiiD_Cterm"/>
    <property type="match status" value="1"/>
</dbReference>
<dbReference type="InterPro" id="IPR029069">
    <property type="entry name" value="HotDog_dom_sf"/>
</dbReference>
<gene>
    <name evidence="2" type="ORF">HNR50_003004</name>
</gene>
<organism evidence="2 3">
    <name type="scientific">Spirochaeta isovalerica</name>
    <dbReference type="NCBI Taxonomy" id="150"/>
    <lineage>
        <taxon>Bacteria</taxon>
        <taxon>Pseudomonadati</taxon>
        <taxon>Spirochaetota</taxon>
        <taxon>Spirochaetia</taxon>
        <taxon>Spirochaetales</taxon>
        <taxon>Spirochaetaceae</taxon>
        <taxon>Spirochaeta</taxon>
    </lineage>
</organism>
<accession>A0A841R7S2</accession>
<evidence type="ECO:0000313" key="3">
    <source>
        <dbReference type="Proteomes" id="UP000587760"/>
    </source>
</evidence>
<dbReference type="Pfam" id="PF09500">
    <property type="entry name" value="YiiD_C"/>
    <property type="match status" value="1"/>
</dbReference>